<dbReference type="OrthoDB" id="75801at2759"/>
<dbReference type="Proteomes" id="UP000242188">
    <property type="component" value="Unassembled WGS sequence"/>
</dbReference>
<organism evidence="4 5">
    <name type="scientific">Mizuhopecten yessoensis</name>
    <name type="common">Japanese scallop</name>
    <name type="synonym">Patinopecten yessoensis</name>
    <dbReference type="NCBI Taxonomy" id="6573"/>
    <lineage>
        <taxon>Eukaryota</taxon>
        <taxon>Metazoa</taxon>
        <taxon>Spiralia</taxon>
        <taxon>Lophotrochozoa</taxon>
        <taxon>Mollusca</taxon>
        <taxon>Bivalvia</taxon>
        <taxon>Autobranchia</taxon>
        <taxon>Pteriomorphia</taxon>
        <taxon>Pectinida</taxon>
        <taxon>Pectinoidea</taxon>
        <taxon>Pectinidae</taxon>
        <taxon>Mizuhopecten</taxon>
    </lineage>
</organism>
<dbReference type="PANTHER" id="PTHR18870:SF9">
    <property type="entry name" value="PROTEIN TAG-278-RELATED"/>
    <property type="match status" value="1"/>
</dbReference>
<feature type="region of interest" description="Disordered" evidence="3">
    <location>
        <begin position="351"/>
        <end position="392"/>
    </location>
</feature>
<evidence type="ECO:0000313" key="4">
    <source>
        <dbReference type="EMBL" id="OWF52814.1"/>
    </source>
</evidence>
<dbReference type="AlphaFoldDB" id="A0A210QVS0"/>
<dbReference type="EMBL" id="NEDP02001616">
    <property type="protein sequence ID" value="OWF52814.1"/>
    <property type="molecule type" value="Genomic_DNA"/>
</dbReference>
<sequence>MSVVDKKKTFDFRMSKKVAELTQVVHMLFTRNHEKEVEIEAIKDAYEFELSLVLEDAEGRIASLDQKRTDLEALLDKERLAGRERVMEAMQEQANAREEHWKKQIEDLEKQLSEEKSDSQNLRDLLINAQKDIEKLREGVAEQLKIKNEEIQSKNRELERLRRLLAEMEKTSSDKEVQYQEAIKELERTNEKLERELAQLQALLEETHRNKLQLEAKNVKLETDLKNLKKDFGRKVAEVVATQQRQQNQQQHIAPPQRSATNFTDYNDELEKLRKEVQRYRMEISNRDGNFNRMFSNSQPMVVDPRAGKIGVSQNQILSGNSASYTETIGLPVREKSFSYAFVQSIDEKQRPASSRISSATARLPSLTQEQRSRLTKLMKPRPLPKEMLYGK</sequence>
<keyword evidence="1 2" id="KW-0175">Coiled coil</keyword>
<evidence type="ECO:0000256" key="1">
    <source>
        <dbReference type="ARBA" id="ARBA00023054"/>
    </source>
</evidence>
<evidence type="ECO:0000256" key="3">
    <source>
        <dbReference type="SAM" id="MobiDB-lite"/>
    </source>
</evidence>
<feature type="coiled-coil region" evidence="2">
    <location>
        <begin position="263"/>
        <end position="290"/>
    </location>
</feature>
<gene>
    <name evidence="4" type="ORF">KP79_PYT15071</name>
</gene>
<dbReference type="PANTHER" id="PTHR18870">
    <property type="entry name" value="PROTEIN TAG-278-RELATED"/>
    <property type="match status" value="1"/>
</dbReference>
<evidence type="ECO:0000313" key="5">
    <source>
        <dbReference type="Proteomes" id="UP000242188"/>
    </source>
</evidence>
<protein>
    <submittedName>
        <fullName evidence="4">Uncharacterized protein</fullName>
    </submittedName>
</protein>
<name>A0A210QVS0_MIZYE</name>
<keyword evidence="5" id="KW-1185">Reference proteome</keyword>
<comment type="caution">
    <text evidence="4">The sequence shown here is derived from an EMBL/GenBank/DDBJ whole genome shotgun (WGS) entry which is preliminary data.</text>
</comment>
<reference evidence="4 5" key="1">
    <citation type="journal article" date="2017" name="Nat. Ecol. Evol.">
        <title>Scallop genome provides insights into evolution of bilaterian karyotype and development.</title>
        <authorList>
            <person name="Wang S."/>
            <person name="Zhang J."/>
            <person name="Jiao W."/>
            <person name="Li J."/>
            <person name="Xun X."/>
            <person name="Sun Y."/>
            <person name="Guo X."/>
            <person name="Huan P."/>
            <person name="Dong B."/>
            <person name="Zhang L."/>
            <person name="Hu X."/>
            <person name="Sun X."/>
            <person name="Wang J."/>
            <person name="Zhao C."/>
            <person name="Wang Y."/>
            <person name="Wang D."/>
            <person name="Huang X."/>
            <person name="Wang R."/>
            <person name="Lv J."/>
            <person name="Li Y."/>
            <person name="Zhang Z."/>
            <person name="Liu B."/>
            <person name="Lu W."/>
            <person name="Hui Y."/>
            <person name="Liang J."/>
            <person name="Zhou Z."/>
            <person name="Hou R."/>
            <person name="Li X."/>
            <person name="Liu Y."/>
            <person name="Li H."/>
            <person name="Ning X."/>
            <person name="Lin Y."/>
            <person name="Zhao L."/>
            <person name="Xing Q."/>
            <person name="Dou J."/>
            <person name="Li Y."/>
            <person name="Mao J."/>
            <person name="Guo H."/>
            <person name="Dou H."/>
            <person name="Li T."/>
            <person name="Mu C."/>
            <person name="Jiang W."/>
            <person name="Fu Q."/>
            <person name="Fu X."/>
            <person name="Miao Y."/>
            <person name="Liu J."/>
            <person name="Yu Q."/>
            <person name="Li R."/>
            <person name="Liao H."/>
            <person name="Li X."/>
            <person name="Kong Y."/>
            <person name="Jiang Z."/>
            <person name="Chourrout D."/>
            <person name="Li R."/>
            <person name="Bao Z."/>
        </authorList>
    </citation>
    <scope>NUCLEOTIDE SEQUENCE [LARGE SCALE GENOMIC DNA]</scope>
    <source>
        <strain evidence="4 5">PY_sf001</strain>
    </source>
</reference>
<evidence type="ECO:0000256" key="2">
    <source>
        <dbReference type="SAM" id="Coils"/>
    </source>
</evidence>
<feature type="compositionally biased region" description="Polar residues" evidence="3">
    <location>
        <begin position="352"/>
        <end position="370"/>
    </location>
</feature>
<proteinExistence type="predicted"/>
<accession>A0A210QVS0</accession>
<feature type="coiled-coil region" evidence="2">
    <location>
        <begin position="54"/>
        <end position="231"/>
    </location>
</feature>